<name>A0A344TSB8_9BACT</name>
<dbReference type="InterPro" id="IPR000182">
    <property type="entry name" value="GNAT_dom"/>
</dbReference>
<protein>
    <submittedName>
        <fullName evidence="2">GNAT family N-acetyltransferase</fullName>
    </submittedName>
</protein>
<dbReference type="Proteomes" id="UP000251993">
    <property type="component" value="Chromosome"/>
</dbReference>
<dbReference type="GO" id="GO:0016747">
    <property type="term" value="F:acyltransferase activity, transferring groups other than amino-acyl groups"/>
    <property type="evidence" value="ECO:0007669"/>
    <property type="project" value="InterPro"/>
</dbReference>
<evidence type="ECO:0000259" key="1">
    <source>
        <dbReference type="PROSITE" id="PS51186"/>
    </source>
</evidence>
<dbReference type="Pfam" id="PF13673">
    <property type="entry name" value="Acetyltransf_10"/>
    <property type="match status" value="1"/>
</dbReference>
<dbReference type="RefSeq" id="WP_114070281.1">
    <property type="nucleotide sequence ID" value="NZ_CP030850.1"/>
</dbReference>
<dbReference type="Gene3D" id="3.40.630.30">
    <property type="match status" value="1"/>
</dbReference>
<keyword evidence="3" id="KW-1185">Reference proteome</keyword>
<evidence type="ECO:0000313" key="3">
    <source>
        <dbReference type="Proteomes" id="UP000251993"/>
    </source>
</evidence>
<organism evidence="2 3">
    <name type="scientific">Runella rosea</name>
    <dbReference type="NCBI Taxonomy" id="2259595"/>
    <lineage>
        <taxon>Bacteria</taxon>
        <taxon>Pseudomonadati</taxon>
        <taxon>Bacteroidota</taxon>
        <taxon>Cytophagia</taxon>
        <taxon>Cytophagales</taxon>
        <taxon>Spirosomataceae</taxon>
        <taxon>Runella</taxon>
    </lineage>
</organism>
<sequence length="152" mass="17352">MSNVTFQCLPFDSLSLRQLYDVLALRIDVFIVEQNCPFHDADKKDFVAHHCLGYDEDGDLVAYTRLFDVNLSFEGYTSIGRVATSNKVRGQGIGQKLMSYSIQQCEQLYGRQPIKIGAQKYLLKFYESFGFQSTGEDYLEDGIPHTIMIRQA</sequence>
<feature type="domain" description="N-acetyltransferase" evidence="1">
    <location>
        <begin position="9"/>
        <end position="152"/>
    </location>
</feature>
<reference evidence="2 3" key="1">
    <citation type="submission" date="2018-07" db="EMBL/GenBank/DDBJ databases">
        <title>Genome sequencing of Runella.</title>
        <authorList>
            <person name="Baek M.-G."/>
            <person name="Yi H."/>
        </authorList>
    </citation>
    <scope>NUCLEOTIDE SEQUENCE [LARGE SCALE GENOMIC DNA]</scope>
    <source>
        <strain evidence="2 3">HYN0085</strain>
    </source>
</reference>
<dbReference type="SUPFAM" id="SSF55729">
    <property type="entry name" value="Acyl-CoA N-acyltransferases (Nat)"/>
    <property type="match status" value="1"/>
</dbReference>
<proteinExistence type="predicted"/>
<dbReference type="AlphaFoldDB" id="A0A344TSB8"/>
<dbReference type="CDD" id="cd04301">
    <property type="entry name" value="NAT_SF"/>
    <property type="match status" value="1"/>
</dbReference>
<accession>A0A344TSB8</accession>
<dbReference type="InterPro" id="IPR016181">
    <property type="entry name" value="Acyl_CoA_acyltransferase"/>
</dbReference>
<dbReference type="KEGG" id="run:DR864_14035"/>
<dbReference type="EMBL" id="CP030850">
    <property type="protein sequence ID" value="AXE21539.1"/>
    <property type="molecule type" value="Genomic_DNA"/>
</dbReference>
<evidence type="ECO:0000313" key="2">
    <source>
        <dbReference type="EMBL" id="AXE21539.1"/>
    </source>
</evidence>
<gene>
    <name evidence="2" type="ORF">DR864_14035</name>
</gene>
<dbReference type="OrthoDB" id="9796171at2"/>
<keyword evidence="2" id="KW-0808">Transferase</keyword>
<dbReference type="PROSITE" id="PS51186">
    <property type="entry name" value="GNAT"/>
    <property type="match status" value="1"/>
</dbReference>